<keyword evidence="4" id="KW-1185">Reference proteome</keyword>
<reference evidence="3 4" key="1">
    <citation type="journal article" date="2015" name="Nat. Commun.">
        <title>Outbred genome sequencing and CRISPR/Cas9 gene editing in butterflies.</title>
        <authorList>
            <person name="Li X."/>
            <person name="Fan D."/>
            <person name="Zhang W."/>
            <person name="Liu G."/>
            <person name="Zhang L."/>
            <person name="Zhao L."/>
            <person name="Fang X."/>
            <person name="Chen L."/>
            <person name="Dong Y."/>
            <person name="Chen Y."/>
            <person name="Ding Y."/>
            <person name="Zhao R."/>
            <person name="Feng M."/>
            <person name="Zhu Y."/>
            <person name="Feng Y."/>
            <person name="Jiang X."/>
            <person name="Zhu D."/>
            <person name="Xiang H."/>
            <person name="Feng X."/>
            <person name="Li S."/>
            <person name="Wang J."/>
            <person name="Zhang G."/>
            <person name="Kronforst M.R."/>
            <person name="Wang W."/>
        </authorList>
    </citation>
    <scope>NUCLEOTIDE SEQUENCE [LARGE SCALE GENOMIC DNA]</scope>
    <source>
        <strain evidence="3">Ya'a_city_454_Px</strain>
        <tissue evidence="3">Whole body</tissue>
    </source>
</reference>
<keyword evidence="1" id="KW-0812">Transmembrane</keyword>
<feature type="transmembrane region" description="Helical" evidence="1">
    <location>
        <begin position="36"/>
        <end position="56"/>
    </location>
</feature>
<feature type="chain" id="PRO_5008264408" evidence="2">
    <location>
        <begin position="21"/>
        <end position="199"/>
    </location>
</feature>
<keyword evidence="2" id="KW-0732">Signal</keyword>
<evidence type="ECO:0000256" key="2">
    <source>
        <dbReference type="SAM" id="SignalP"/>
    </source>
</evidence>
<keyword evidence="1" id="KW-1133">Transmembrane helix</keyword>
<dbReference type="EMBL" id="KQ458575">
    <property type="protein sequence ID" value="KPJ05773.1"/>
    <property type="molecule type" value="Genomic_DNA"/>
</dbReference>
<dbReference type="Proteomes" id="UP000053268">
    <property type="component" value="Unassembled WGS sequence"/>
</dbReference>
<gene>
    <name evidence="3" type="ORF">RR46_02295</name>
</gene>
<feature type="transmembrane region" description="Helical" evidence="1">
    <location>
        <begin position="83"/>
        <end position="103"/>
    </location>
</feature>
<organism evidence="3 4">
    <name type="scientific">Papilio xuthus</name>
    <name type="common">Asian swallowtail butterfly</name>
    <dbReference type="NCBI Taxonomy" id="66420"/>
    <lineage>
        <taxon>Eukaryota</taxon>
        <taxon>Metazoa</taxon>
        <taxon>Ecdysozoa</taxon>
        <taxon>Arthropoda</taxon>
        <taxon>Hexapoda</taxon>
        <taxon>Insecta</taxon>
        <taxon>Pterygota</taxon>
        <taxon>Neoptera</taxon>
        <taxon>Endopterygota</taxon>
        <taxon>Lepidoptera</taxon>
        <taxon>Glossata</taxon>
        <taxon>Ditrysia</taxon>
        <taxon>Papilionoidea</taxon>
        <taxon>Papilionidae</taxon>
        <taxon>Papilioninae</taxon>
        <taxon>Papilio</taxon>
    </lineage>
</organism>
<evidence type="ECO:0000256" key="1">
    <source>
        <dbReference type="SAM" id="Phobius"/>
    </source>
</evidence>
<proteinExistence type="predicted"/>
<protein>
    <submittedName>
        <fullName evidence="3">Uncharacterized protein</fullName>
    </submittedName>
</protein>
<keyword evidence="1" id="KW-0472">Membrane</keyword>
<accession>A0A194QJM3</accession>
<evidence type="ECO:0000313" key="3">
    <source>
        <dbReference type="EMBL" id="KPJ05773.1"/>
    </source>
</evidence>
<sequence>MVQKVIHIILLACYLDIIWSAPQEQPSLDNELNLNQNFKFTVIIFALYMIESLYAISPDSIRRETDSNLQDGGTEETKPDMKIAVVVLLVCLIGGSLISSHRVSRQALDKESFSKISESISKINISKVMLAVFMLALCIISSNAATAVDVSQDVGDVKPGDDGGKGSAGSFNILEFFEQIKTKTDIAKIFGTLFVKTKE</sequence>
<name>A0A194QJM3_PAPXU</name>
<feature type="transmembrane region" description="Helical" evidence="1">
    <location>
        <begin position="123"/>
        <end position="140"/>
    </location>
</feature>
<evidence type="ECO:0000313" key="4">
    <source>
        <dbReference type="Proteomes" id="UP000053268"/>
    </source>
</evidence>
<feature type="signal peptide" evidence="2">
    <location>
        <begin position="1"/>
        <end position="20"/>
    </location>
</feature>
<dbReference type="AlphaFoldDB" id="A0A194QJM3"/>